<name>A0A2A2KPK2_9BILA</name>
<evidence type="ECO:0000259" key="9">
    <source>
        <dbReference type="PROSITE" id="PS50011"/>
    </source>
</evidence>
<evidence type="ECO:0000313" key="10">
    <source>
        <dbReference type="EMBL" id="PAV75829.1"/>
    </source>
</evidence>
<dbReference type="STRING" id="2018661.A0A2A2KPK2"/>
<dbReference type="Gene3D" id="3.30.200.20">
    <property type="entry name" value="Phosphorylase Kinase, domain 1"/>
    <property type="match status" value="1"/>
</dbReference>
<evidence type="ECO:0000256" key="6">
    <source>
        <dbReference type="ARBA" id="ARBA00038035"/>
    </source>
</evidence>
<keyword evidence="11" id="KW-1185">Reference proteome</keyword>
<proteinExistence type="inferred from homology"/>
<dbReference type="PANTHER" id="PTHR48013:SF14">
    <property type="entry name" value="DUAL SPECIFICITY MITOGEN-ACTIVATED PROTEIN KINASE KINASE JKK-1"/>
    <property type="match status" value="1"/>
</dbReference>
<feature type="compositionally biased region" description="Low complexity" evidence="8">
    <location>
        <begin position="100"/>
        <end position="117"/>
    </location>
</feature>
<evidence type="ECO:0000256" key="8">
    <source>
        <dbReference type="SAM" id="MobiDB-lite"/>
    </source>
</evidence>
<comment type="caution">
    <text evidence="10">The sequence shown here is derived from an EMBL/GenBank/DDBJ whole genome shotgun (WGS) entry which is preliminary data.</text>
</comment>
<evidence type="ECO:0000256" key="1">
    <source>
        <dbReference type="ARBA" id="ARBA00022527"/>
    </source>
</evidence>
<dbReference type="InterPro" id="IPR000719">
    <property type="entry name" value="Prot_kinase_dom"/>
</dbReference>
<dbReference type="InterPro" id="IPR008271">
    <property type="entry name" value="Ser/Thr_kinase_AS"/>
</dbReference>
<sequence length="486" mass="55870">MEPSSFQRRIKEFEARIRKWRQQKFGTRDISPAPQNNRRSTSQEPHKILECHQTRLNHLASPARRPVGPPPPLPLRAVHTQINQGFFTSPMERKQISTPASLGEGSSTGSASSASPSRANLGLNFSIGGRRIDPEVEILQKRLKDAEIFSGKFTIDNEQIEVRHDDIHDYEELGMGVCGTVYRCIYKGKLQMAVKKMIKSEDKNELKRVLADLKVMGEVSNHPSLVYCYGYIICPVYRKFVPMNYLIFQRIVNIYMELLEKDCEKMLKVVKSMDCVGFPEYVIAAVAHTAMLGLQYLKEDHNIIHRDIKPSNLIFGSDGKVRLCDFGLSVVLQNSLAHTVMAGCPPYMAPERLDATNARNQNYDVRSDVWSLGLTLFELNCGKYPYPLKHGNEMLTLVSITDDDPPRMKSSEASEPFHDFYQRMLVKDYKQRARYPELLEHLFIQRANPSENDYLALRTWYIRNRDLYKEKQQRETDLTANSSDKR</sequence>
<evidence type="ECO:0000256" key="5">
    <source>
        <dbReference type="ARBA" id="ARBA00022840"/>
    </source>
</evidence>
<evidence type="ECO:0000256" key="2">
    <source>
        <dbReference type="ARBA" id="ARBA00022679"/>
    </source>
</evidence>
<dbReference type="OrthoDB" id="10252354at2759"/>
<feature type="compositionally biased region" description="Polar residues" evidence="8">
    <location>
        <begin position="33"/>
        <end position="43"/>
    </location>
</feature>
<dbReference type="GO" id="GO:0004708">
    <property type="term" value="F:MAP kinase kinase activity"/>
    <property type="evidence" value="ECO:0007669"/>
    <property type="project" value="UniProtKB-EC"/>
</dbReference>
<dbReference type="EMBL" id="LIAE01008031">
    <property type="protein sequence ID" value="PAV75829.1"/>
    <property type="molecule type" value="Genomic_DNA"/>
</dbReference>
<keyword evidence="2" id="KW-0808">Transferase</keyword>
<dbReference type="Pfam" id="PF00069">
    <property type="entry name" value="Pkinase"/>
    <property type="match status" value="1"/>
</dbReference>
<dbReference type="SMART" id="SM00220">
    <property type="entry name" value="S_TKc"/>
    <property type="match status" value="1"/>
</dbReference>
<dbReference type="GO" id="GO:0004674">
    <property type="term" value="F:protein serine/threonine kinase activity"/>
    <property type="evidence" value="ECO:0007669"/>
    <property type="project" value="UniProtKB-KW"/>
</dbReference>
<dbReference type="Gene3D" id="1.10.510.10">
    <property type="entry name" value="Transferase(Phosphotransferase) domain 1"/>
    <property type="match status" value="1"/>
</dbReference>
<keyword evidence="5" id="KW-0067">ATP-binding</keyword>
<dbReference type="GO" id="GO:0005524">
    <property type="term" value="F:ATP binding"/>
    <property type="evidence" value="ECO:0007669"/>
    <property type="project" value="UniProtKB-KW"/>
</dbReference>
<evidence type="ECO:0000256" key="3">
    <source>
        <dbReference type="ARBA" id="ARBA00022741"/>
    </source>
</evidence>
<gene>
    <name evidence="10" type="ORF">WR25_22761</name>
</gene>
<keyword evidence="4" id="KW-0418">Kinase</keyword>
<dbReference type="AlphaFoldDB" id="A0A2A2KPK2"/>
<evidence type="ECO:0000256" key="7">
    <source>
        <dbReference type="ARBA" id="ARBA00038999"/>
    </source>
</evidence>
<feature type="domain" description="Protein kinase" evidence="9">
    <location>
        <begin position="167"/>
        <end position="444"/>
    </location>
</feature>
<dbReference type="GO" id="GO:0051403">
    <property type="term" value="P:stress-activated MAPK cascade"/>
    <property type="evidence" value="ECO:0007669"/>
    <property type="project" value="TreeGrafter"/>
</dbReference>
<dbReference type="EC" id="2.7.12.2" evidence="7"/>
<evidence type="ECO:0000256" key="4">
    <source>
        <dbReference type="ARBA" id="ARBA00022777"/>
    </source>
</evidence>
<organism evidence="10 11">
    <name type="scientific">Diploscapter pachys</name>
    <dbReference type="NCBI Taxonomy" id="2018661"/>
    <lineage>
        <taxon>Eukaryota</taxon>
        <taxon>Metazoa</taxon>
        <taxon>Ecdysozoa</taxon>
        <taxon>Nematoda</taxon>
        <taxon>Chromadorea</taxon>
        <taxon>Rhabditida</taxon>
        <taxon>Rhabditina</taxon>
        <taxon>Rhabditomorpha</taxon>
        <taxon>Rhabditoidea</taxon>
        <taxon>Rhabditidae</taxon>
        <taxon>Diploscapter</taxon>
    </lineage>
</organism>
<dbReference type="InterPro" id="IPR011009">
    <property type="entry name" value="Kinase-like_dom_sf"/>
</dbReference>
<accession>A0A2A2KPK2</accession>
<dbReference type="PROSITE" id="PS00108">
    <property type="entry name" value="PROTEIN_KINASE_ST"/>
    <property type="match status" value="1"/>
</dbReference>
<protein>
    <recommendedName>
        <fullName evidence="7">mitogen-activated protein kinase kinase</fullName>
        <ecNumber evidence="7">2.7.12.2</ecNumber>
    </recommendedName>
</protein>
<dbReference type="PROSITE" id="PS50011">
    <property type="entry name" value="PROTEIN_KINASE_DOM"/>
    <property type="match status" value="1"/>
</dbReference>
<dbReference type="PANTHER" id="PTHR48013">
    <property type="entry name" value="DUAL SPECIFICITY MITOGEN-ACTIVATED PROTEIN KINASE KINASE 5-RELATED"/>
    <property type="match status" value="1"/>
</dbReference>
<feature type="region of interest" description="Disordered" evidence="8">
    <location>
        <begin position="19"/>
        <end position="45"/>
    </location>
</feature>
<dbReference type="Proteomes" id="UP000218231">
    <property type="component" value="Unassembled WGS sequence"/>
</dbReference>
<comment type="similarity">
    <text evidence="6">Belongs to the protein kinase superfamily. STE Ser/Thr protein kinase family. MAP kinase kinase subfamily.</text>
</comment>
<evidence type="ECO:0000313" key="11">
    <source>
        <dbReference type="Proteomes" id="UP000218231"/>
    </source>
</evidence>
<keyword evidence="3" id="KW-0547">Nucleotide-binding</keyword>
<reference evidence="10 11" key="1">
    <citation type="journal article" date="2017" name="Curr. Biol.">
        <title>Genome architecture and evolution of a unichromosomal asexual nematode.</title>
        <authorList>
            <person name="Fradin H."/>
            <person name="Zegar C."/>
            <person name="Gutwein M."/>
            <person name="Lucas J."/>
            <person name="Kovtun M."/>
            <person name="Corcoran D."/>
            <person name="Baugh L.R."/>
            <person name="Kiontke K."/>
            <person name="Gunsalus K."/>
            <person name="Fitch D.H."/>
            <person name="Piano F."/>
        </authorList>
    </citation>
    <scope>NUCLEOTIDE SEQUENCE [LARGE SCALE GENOMIC DNA]</scope>
    <source>
        <strain evidence="10">PF1309</strain>
    </source>
</reference>
<feature type="region of interest" description="Disordered" evidence="8">
    <location>
        <begin position="97"/>
        <end position="119"/>
    </location>
</feature>
<dbReference type="SUPFAM" id="SSF56112">
    <property type="entry name" value="Protein kinase-like (PK-like)"/>
    <property type="match status" value="1"/>
</dbReference>
<keyword evidence="1" id="KW-0723">Serine/threonine-protein kinase</keyword>
<dbReference type="FunFam" id="3.30.200.20:FF:000040">
    <property type="entry name" value="Dual specificity mitogen-activated protein kinase kinase"/>
    <property type="match status" value="1"/>
</dbReference>